<evidence type="ECO:0000313" key="2">
    <source>
        <dbReference type="EMBL" id="NBZ88051.1"/>
    </source>
</evidence>
<feature type="chain" id="PRO_5042181901" evidence="1">
    <location>
        <begin position="17"/>
        <end position="198"/>
    </location>
</feature>
<dbReference type="RefSeq" id="WP_168774863.1">
    <property type="nucleotide sequence ID" value="NZ_JAABNR010000009.1"/>
</dbReference>
<accession>A0AAE4Y8P7</accession>
<comment type="caution">
    <text evidence="2">The sequence shown here is derived from an EMBL/GenBank/DDBJ whole genome shotgun (WGS) entry which is preliminary data.</text>
</comment>
<keyword evidence="1" id="KW-0732">Signal</keyword>
<dbReference type="Proteomes" id="UP001193501">
    <property type="component" value="Unassembled WGS sequence"/>
</dbReference>
<protein>
    <submittedName>
        <fullName evidence="2">Uncharacterized protein</fullName>
    </submittedName>
</protein>
<dbReference type="AlphaFoldDB" id="A0AAE4Y8P7"/>
<keyword evidence="3" id="KW-1185">Reference proteome</keyword>
<dbReference type="EMBL" id="JAABNR010000009">
    <property type="protein sequence ID" value="NBZ88051.1"/>
    <property type="molecule type" value="Genomic_DNA"/>
</dbReference>
<feature type="signal peptide" evidence="1">
    <location>
        <begin position="1"/>
        <end position="16"/>
    </location>
</feature>
<proteinExistence type="predicted"/>
<sequence>MRLILLAALAGSPALADPISDRGYALGCDQAACTIVASGFILTAAVEATAPEVWDFMAGLDPITAVSFDGELGELGDISAPIQVTYIKTEPEDLYQDTLRYIQGAWKPMGEETPFFIQINGLQWDEVVNGEVAASFLIQASDGCADGVTPGGIALSLIPMGGDPGSAVCWQLEYATDTEMDLRDFTGTQGQVTFIRQN</sequence>
<evidence type="ECO:0000313" key="3">
    <source>
        <dbReference type="Proteomes" id="UP001193501"/>
    </source>
</evidence>
<name>A0AAE4Y8P7_9RHOB</name>
<reference evidence="2" key="1">
    <citation type="submission" date="2020-01" db="EMBL/GenBank/DDBJ databases">
        <authorList>
            <person name="Chen W.-M."/>
        </authorList>
    </citation>
    <scope>NUCLEOTIDE SEQUENCE</scope>
    <source>
        <strain evidence="2">CYK-10</strain>
    </source>
</reference>
<organism evidence="2 3">
    <name type="scientific">Stagnihabitans tardus</name>
    <dbReference type="NCBI Taxonomy" id="2699202"/>
    <lineage>
        <taxon>Bacteria</taxon>
        <taxon>Pseudomonadati</taxon>
        <taxon>Pseudomonadota</taxon>
        <taxon>Alphaproteobacteria</taxon>
        <taxon>Rhodobacterales</taxon>
        <taxon>Paracoccaceae</taxon>
        <taxon>Stagnihabitans</taxon>
    </lineage>
</organism>
<evidence type="ECO:0000256" key="1">
    <source>
        <dbReference type="SAM" id="SignalP"/>
    </source>
</evidence>
<gene>
    <name evidence="2" type="ORF">GV832_10725</name>
</gene>